<proteinExistence type="predicted"/>
<evidence type="ECO:0000313" key="1">
    <source>
        <dbReference type="EnsemblMetazoa" id="GPPI003780-PA"/>
    </source>
</evidence>
<dbReference type="AlphaFoldDB" id="A0A1B0APD7"/>
<reference evidence="1" key="2">
    <citation type="submission" date="2020-05" db="UniProtKB">
        <authorList>
            <consortium name="EnsemblMetazoa"/>
        </authorList>
    </citation>
    <scope>IDENTIFICATION</scope>
    <source>
        <strain evidence="1">IAEA</strain>
    </source>
</reference>
<accession>A0A1B0APD7</accession>
<reference evidence="2" key="1">
    <citation type="submission" date="2015-01" db="EMBL/GenBank/DDBJ databases">
        <authorList>
            <person name="Aksoy S."/>
            <person name="Warren W."/>
            <person name="Wilson R.K."/>
        </authorList>
    </citation>
    <scope>NUCLEOTIDE SEQUENCE [LARGE SCALE GENOMIC DNA]</scope>
    <source>
        <strain evidence="2">IAEA</strain>
    </source>
</reference>
<protein>
    <submittedName>
        <fullName evidence="1">Uncharacterized protein</fullName>
    </submittedName>
</protein>
<dbReference type="VEuPathDB" id="VectorBase:GPPI003780"/>
<dbReference type="Proteomes" id="UP000092460">
    <property type="component" value="Unassembled WGS sequence"/>
</dbReference>
<dbReference type="EMBL" id="JXJN01001345">
    <property type="status" value="NOT_ANNOTATED_CDS"/>
    <property type="molecule type" value="Genomic_DNA"/>
</dbReference>
<sequence>MSNGYAANKPIYMNFDSVDVFKSNSIPFASWANGSINTLCMASCTGSCLKRHNFANSTVAKCTFVLVRDLRERIPERIPLAEKLHFTLKMRALRACFLRIERREDAHNGNQIPVRYV</sequence>
<organism evidence="1 2">
    <name type="scientific">Glossina palpalis gambiensis</name>
    <dbReference type="NCBI Taxonomy" id="67801"/>
    <lineage>
        <taxon>Eukaryota</taxon>
        <taxon>Metazoa</taxon>
        <taxon>Ecdysozoa</taxon>
        <taxon>Arthropoda</taxon>
        <taxon>Hexapoda</taxon>
        <taxon>Insecta</taxon>
        <taxon>Pterygota</taxon>
        <taxon>Neoptera</taxon>
        <taxon>Endopterygota</taxon>
        <taxon>Diptera</taxon>
        <taxon>Brachycera</taxon>
        <taxon>Muscomorpha</taxon>
        <taxon>Hippoboscoidea</taxon>
        <taxon>Glossinidae</taxon>
        <taxon>Glossina</taxon>
    </lineage>
</organism>
<evidence type="ECO:0000313" key="2">
    <source>
        <dbReference type="Proteomes" id="UP000092460"/>
    </source>
</evidence>
<keyword evidence="2" id="KW-1185">Reference proteome</keyword>
<name>A0A1B0APD7_9MUSC</name>
<dbReference type="EnsemblMetazoa" id="GPPI003780-RA">
    <property type="protein sequence ID" value="GPPI003780-PA"/>
    <property type="gene ID" value="GPPI003780"/>
</dbReference>